<gene>
    <name evidence="1" type="ORF">EGYM00392_LOCUS31173</name>
</gene>
<proteinExistence type="predicted"/>
<accession>A0A7S1NGW8</accession>
<sequence length="119" mass="12853">MLKSPPTDNWHGAATDNQWHNTHYSVQAPLHTVQMAALLAGCVQDRRAGNERPPYRTTKRAPKPVIDGYTILGHKPPHPPCMPPILQPWASSARADSPAAMTFTPSPAAFCGQHAVGLA</sequence>
<dbReference type="AlphaFoldDB" id="A0A7S1NGW8"/>
<reference evidence="1" key="1">
    <citation type="submission" date="2021-01" db="EMBL/GenBank/DDBJ databases">
        <authorList>
            <person name="Corre E."/>
            <person name="Pelletier E."/>
            <person name="Niang G."/>
            <person name="Scheremetjew M."/>
            <person name="Finn R."/>
            <person name="Kale V."/>
            <person name="Holt S."/>
            <person name="Cochrane G."/>
            <person name="Meng A."/>
            <person name="Brown T."/>
            <person name="Cohen L."/>
        </authorList>
    </citation>
    <scope>NUCLEOTIDE SEQUENCE</scope>
    <source>
        <strain evidence="1">NIES-381</strain>
    </source>
</reference>
<name>A0A7S1NGW8_9EUGL</name>
<organism evidence="1">
    <name type="scientific">Eutreptiella gymnastica</name>
    <dbReference type="NCBI Taxonomy" id="73025"/>
    <lineage>
        <taxon>Eukaryota</taxon>
        <taxon>Discoba</taxon>
        <taxon>Euglenozoa</taxon>
        <taxon>Euglenida</taxon>
        <taxon>Spirocuta</taxon>
        <taxon>Euglenophyceae</taxon>
        <taxon>Eutreptiales</taxon>
        <taxon>Eutreptiaceae</taxon>
        <taxon>Eutreptiella</taxon>
    </lineage>
</organism>
<evidence type="ECO:0000313" key="1">
    <source>
        <dbReference type="EMBL" id="CAD9020059.1"/>
    </source>
</evidence>
<dbReference type="EMBL" id="HBGA01083561">
    <property type="protein sequence ID" value="CAD9020059.1"/>
    <property type="molecule type" value="Transcribed_RNA"/>
</dbReference>
<protein>
    <submittedName>
        <fullName evidence="1">Uncharacterized protein</fullName>
    </submittedName>
</protein>